<comment type="caution">
    <text evidence="2">The sequence shown here is derived from an EMBL/GenBank/DDBJ whole genome shotgun (WGS) entry which is preliminary data.</text>
</comment>
<dbReference type="PANTHER" id="PTHR37254:SF1">
    <property type="entry name" value="OS01G0100500 PROTEIN"/>
    <property type="match status" value="1"/>
</dbReference>
<keyword evidence="1" id="KW-0472">Membrane</keyword>
<dbReference type="OrthoDB" id="1909934at2759"/>
<proteinExistence type="predicted"/>
<organism evidence="2 3">
    <name type="scientific">Protea cynaroides</name>
    <dbReference type="NCBI Taxonomy" id="273540"/>
    <lineage>
        <taxon>Eukaryota</taxon>
        <taxon>Viridiplantae</taxon>
        <taxon>Streptophyta</taxon>
        <taxon>Embryophyta</taxon>
        <taxon>Tracheophyta</taxon>
        <taxon>Spermatophyta</taxon>
        <taxon>Magnoliopsida</taxon>
        <taxon>Proteales</taxon>
        <taxon>Proteaceae</taxon>
        <taxon>Protea</taxon>
    </lineage>
</organism>
<keyword evidence="1" id="KW-1133">Transmembrane helix</keyword>
<feature type="transmembrane region" description="Helical" evidence="1">
    <location>
        <begin position="139"/>
        <end position="163"/>
    </location>
</feature>
<evidence type="ECO:0000313" key="3">
    <source>
        <dbReference type="Proteomes" id="UP001141806"/>
    </source>
</evidence>
<keyword evidence="1" id="KW-0812">Transmembrane</keyword>
<dbReference type="PROSITE" id="PS51257">
    <property type="entry name" value="PROKAR_LIPOPROTEIN"/>
    <property type="match status" value="1"/>
</dbReference>
<feature type="transmembrane region" description="Helical" evidence="1">
    <location>
        <begin position="393"/>
        <end position="413"/>
    </location>
</feature>
<accession>A0A9Q0H036</accession>
<keyword evidence="3" id="KW-1185">Reference proteome</keyword>
<reference evidence="2" key="1">
    <citation type="journal article" date="2023" name="Plant J.">
        <title>The genome of the king protea, Protea cynaroides.</title>
        <authorList>
            <person name="Chang J."/>
            <person name="Duong T.A."/>
            <person name="Schoeman C."/>
            <person name="Ma X."/>
            <person name="Roodt D."/>
            <person name="Barker N."/>
            <person name="Li Z."/>
            <person name="Van de Peer Y."/>
            <person name="Mizrachi E."/>
        </authorList>
    </citation>
    <scope>NUCLEOTIDE SEQUENCE</scope>
    <source>
        <tissue evidence="2">Young leaves</tissue>
    </source>
</reference>
<protein>
    <recommendedName>
        <fullName evidence="4">Transmembrane protein</fullName>
    </recommendedName>
</protein>
<dbReference type="EMBL" id="JAMYWD010000011">
    <property type="protein sequence ID" value="KAJ4955823.1"/>
    <property type="molecule type" value="Genomic_DNA"/>
</dbReference>
<dbReference type="AlphaFoldDB" id="A0A9Q0H036"/>
<dbReference type="PANTHER" id="PTHR37254">
    <property type="entry name" value="OS01G0100500 PROTEIN"/>
    <property type="match status" value="1"/>
</dbReference>
<gene>
    <name evidence="2" type="ORF">NE237_012606</name>
</gene>
<dbReference type="Proteomes" id="UP001141806">
    <property type="component" value="Unassembled WGS sequence"/>
</dbReference>
<sequence>MAQLRSCPANSFVFNSTLCACNPGYVLNSTSNTCSLFKIANYSLTVESGVDYSLTWPVSIFSFDSINKYTNSQAVFIEATCFMLLSWLLFCFFIRFGKLGDGRTFWFQIRSWISRLDFCFATRHWLDDQKVAMKRKTELGGTFSIASYILFVGLLAAFLYQIISKRSVEVHNVRATDAPDLMSFMNDMEFNITTISSMSCSNLRNLGTVVSRTTGFTDYRSYSLSTFGNYSCHNTSWGPTVTLKCSNCQLTLDDLYISWQFVDIPNVPAAAVGFQFNLTAKNHGDNKHVSFISGTLQNTSNADDTPITFRGAKVNILKFNLFPRLYHNLQGLKLIQPLLHEFIPGSSIFESSQLRTSLESYGDGLINTTLYVHLLSDYIVEIDNQNTFGPVSFLADLGGLYAISMAIFLYCLVQCEYRIKKFRNEDSVLLNIRNRRKAQDHWNKLRKYVMYRWGSSKLDDEYTSTKKEDSRCCCMMIEHYRGDRTSHRRKQSINIGTISFSKRGHPNIDTDAMSESTQTQRVNSCLAGDTGDLERKFAYSEGLQVLGHEESAVKRDGENEYSVVSCERVPSQPQASLSYDDTLSLPPLPEIKCGSEVDISDVQRNLQNLYEYNLLLREKFVAAQSLLQNLVAKSTNNDSNI</sequence>
<name>A0A9Q0H036_9MAGN</name>
<evidence type="ECO:0000256" key="1">
    <source>
        <dbReference type="SAM" id="Phobius"/>
    </source>
</evidence>
<evidence type="ECO:0008006" key="4">
    <source>
        <dbReference type="Google" id="ProtNLM"/>
    </source>
</evidence>
<feature type="transmembrane region" description="Helical" evidence="1">
    <location>
        <begin position="74"/>
        <end position="94"/>
    </location>
</feature>
<evidence type="ECO:0000313" key="2">
    <source>
        <dbReference type="EMBL" id="KAJ4955823.1"/>
    </source>
</evidence>